<dbReference type="KEGG" id="mpi:Mpet_0333"/>
<keyword evidence="1" id="KW-0472">Membrane</keyword>
<feature type="transmembrane region" description="Helical" evidence="1">
    <location>
        <begin position="12"/>
        <end position="32"/>
    </location>
</feature>
<sequence precursor="true">MESGYLSLGMGLLIAIIVLAFTFLTALITAGLQSYNLAISISFVMGGLLCICLSAVFRSCPFSKKENCNDSPADR</sequence>
<dbReference type="STRING" id="679926.Mpet_0333"/>
<evidence type="ECO:0000313" key="2">
    <source>
        <dbReference type="EMBL" id="ADN35107.1"/>
    </source>
</evidence>
<feature type="transmembrane region" description="Helical" evidence="1">
    <location>
        <begin position="38"/>
        <end position="57"/>
    </location>
</feature>
<dbReference type="Proteomes" id="UP000006565">
    <property type="component" value="Chromosome"/>
</dbReference>
<organism evidence="2 3">
    <name type="scientific">Methanolacinia petrolearia (strain DSM 11571 / OCM 486 / SEBR 4847)</name>
    <name type="common">Methanoplanus petrolearius</name>
    <dbReference type="NCBI Taxonomy" id="679926"/>
    <lineage>
        <taxon>Archaea</taxon>
        <taxon>Methanobacteriati</taxon>
        <taxon>Methanobacteriota</taxon>
        <taxon>Stenosarchaea group</taxon>
        <taxon>Methanomicrobia</taxon>
        <taxon>Methanomicrobiales</taxon>
        <taxon>Methanomicrobiaceae</taxon>
        <taxon>Methanolacinia</taxon>
    </lineage>
</organism>
<protein>
    <submittedName>
        <fullName evidence="2">Urea permease</fullName>
    </submittedName>
</protein>
<dbReference type="EMBL" id="CP002117">
    <property type="protein sequence ID" value="ADN35107.1"/>
    <property type="molecule type" value="Genomic_DNA"/>
</dbReference>
<reference evidence="2 3" key="1">
    <citation type="journal article" date="2010" name="Stand. Genomic Sci.">
        <title>Complete genome sequence of Methanoplanus petrolearius type strain (SEBR 4847).</title>
        <authorList>
            <person name="Brambilla E."/>
            <person name="Djao O.D."/>
            <person name="Daligault H."/>
            <person name="Lapidus A."/>
            <person name="Lucas S."/>
            <person name="Hammon N."/>
            <person name="Nolan M."/>
            <person name="Tice H."/>
            <person name="Cheng J.F."/>
            <person name="Han C."/>
            <person name="Tapia R."/>
            <person name="Goodwin L."/>
            <person name="Pitluck S."/>
            <person name="Liolios K."/>
            <person name="Ivanova N."/>
            <person name="Mavromatis K."/>
            <person name="Mikhailova N."/>
            <person name="Pati A."/>
            <person name="Chen A."/>
            <person name="Palaniappan K."/>
            <person name="Land M."/>
            <person name="Hauser L."/>
            <person name="Chang Y.J."/>
            <person name="Jeffries C.D."/>
            <person name="Rohde M."/>
            <person name="Spring S."/>
            <person name="Sikorski J."/>
            <person name="Goker M."/>
            <person name="Woyke T."/>
            <person name="Bristow J."/>
            <person name="Eisen J.A."/>
            <person name="Markowitz V."/>
            <person name="Hugenholtz P."/>
            <person name="Kyrpides N.C."/>
            <person name="Klenk H.P."/>
        </authorList>
    </citation>
    <scope>NUCLEOTIDE SEQUENCE [LARGE SCALE GENOMIC DNA]</scope>
    <source>
        <strain evidence="3">DSM 11571 / OCM 486 / SEBR 4847</strain>
    </source>
</reference>
<keyword evidence="1" id="KW-0812">Transmembrane</keyword>
<keyword evidence="3" id="KW-1185">Reference proteome</keyword>
<evidence type="ECO:0000256" key="1">
    <source>
        <dbReference type="SAM" id="Phobius"/>
    </source>
</evidence>
<dbReference type="OrthoDB" id="373030at2157"/>
<dbReference type="RefSeq" id="WP_013328286.1">
    <property type="nucleotide sequence ID" value="NC_014507.1"/>
</dbReference>
<accession>E1RFV5</accession>
<keyword evidence="1" id="KW-1133">Transmembrane helix</keyword>
<name>E1RFV5_METP4</name>
<dbReference type="AlphaFoldDB" id="E1RFV5"/>
<evidence type="ECO:0000313" key="3">
    <source>
        <dbReference type="Proteomes" id="UP000006565"/>
    </source>
</evidence>
<dbReference type="HOGENOM" id="CLU_2662390_0_0_2"/>
<dbReference type="GeneID" id="9742776"/>
<gene>
    <name evidence="2" type="ordered locus">Mpet_0333</name>
</gene>
<proteinExistence type="predicted"/>